<reference evidence="2 3" key="1">
    <citation type="journal article" date="2018" name="Nat. Ecol. Evol.">
        <title>Pezizomycetes genomes reveal the molecular basis of ectomycorrhizal truffle lifestyle.</title>
        <authorList>
            <person name="Murat C."/>
            <person name="Payen T."/>
            <person name="Noel B."/>
            <person name="Kuo A."/>
            <person name="Morin E."/>
            <person name="Chen J."/>
            <person name="Kohler A."/>
            <person name="Krizsan K."/>
            <person name="Balestrini R."/>
            <person name="Da Silva C."/>
            <person name="Montanini B."/>
            <person name="Hainaut M."/>
            <person name="Levati E."/>
            <person name="Barry K.W."/>
            <person name="Belfiori B."/>
            <person name="Cichocki N."/>
            <person name="Clum A."/>
            <person name="Dockter R.B."/>
            <person name="Fauchery L."/>
            <person name="Guy J."/>
            <person name="Iotti M."/>
            <person name="Le Tacon F."/>
            <person name="Lindquist E.A."/>
            <person name="Lipzen A."/>
            <person name="Malagnac F."/>
            <person name="Mello A."/>
            <person name="Molinier V."/>
            <person name="Miyauchi S."/>
            <person name="Poulain J."/>
            <person name="Riccioni C."/>
            <person name="Rubini A."/>
            <person name="Sitrit Y."/>
            <person name="Splivallo R."/>
            <person name="Traeger S."/>
            <person name="Wang M."/>
            <person name="Zifcakova L."/>
            <person name="Wipf D."/>
            <person name="Zambonelli A."/>
            <person name="Paolocci F."/>
            <person name="Nowrousian M."/>
            <person name="Ottonello S."/>
            <person name="Baldrian P."/>
            <person name="Spatafora J.W."/>
            <person name="Henrissat B."/>
            <person name="Nagy L.G."/>
            <person name="Aury J.M."/>
            <person name="Wincker P."/>
            <person name="Grigoriev I.V."/>
            <person name="Bonfante P."/>
            <person name="Martin F.M."/>
        </authorList>
    </citation>
    <scope>NUCLEOTIDE SEQUENCE [LARGE SCALE GENOMIC DNA]</scope>
    <source>
        <strain evidence="2 3">RN42</strain>
    </source>
</reference>
<keyword evidence="1" id="KW-0472">Membrane</keyword>
<feature type="transmembrane region" description="Helical" evidence="1">
    <location>
        <begin position="56"/>
        <end position="76"/>
    </location>
</feature>
<keyword evidence="3" id="KW-1185">Reference proteome</keyword>
<keyword evidence="1" id="KW-0812">Transmembrane</keyword>
<accession>A0A3N4I7N8</accession>
<evidence type="ECO:0000256" key="1">
    <source>
        <dbReference type="SAM" id="Phobius"/>
    </source>
</evidence>
<dbReference type="PROSITE" id="PS51257">
    <property type="entry name" value="PROKAR_LIPOPROTEIN"/>
    <property type="match status" value="1"/>
</dbReference>
<organism evidence="2 3">
    <name type="scientific">Ascobolus immersus RN42</name>
    <dbReference type="NCBI Taxonomy" id="1160509"/>
    <lineage>
        <taxon>Eukaryota</taxon>
        <taxon>Fungi</taxon>
        <taxon>Dikarya</taxon>
        <taxon>Ascomycota</taxon>
        <taxon>Pezizomycotina</taxon>
        <taxon>Pezizomycetes</taxon>
        <taxon>Pezizales</taxon>
        <taxon>Ascobolaceae</taxon>
        <taxon>Ascobolus</taxon>
    </lineage>
</organism>
<keyword evidence="1" id="KW-1133">Transmembrane helix</keyword>
<sequence>MRSPKRPHGDVPTLSSSLFSCVHFFPTTPPELSFDHTVFCKFSTVSLYSIYCPGPAYRWSLIWFLKIFSVFFWYVWYPLLVLHGNGLKGHFGGGGGGQVCK</sequence>
<evidence type="ECO:0000313" key="3">
    <source>
        <dbReference type="Proteomes" id="UP000275078"/>
    </source>
</evidence>
<protein>
    <submittedName>
        <fullName evidence="2">Uncharacterized protein</fullName>
    </submittedName>
</protein>
<evidence type="ECO:0000313" key="2">
    <source>
        <dbReference type="EMBL" id="RPA81496.1"/>
    </source>
</evidence>
<gene>
    <name evidence="2" type="ORF">BJ508DRAFT_112625</name>
</gene>
<dbReference type="EMBL" id="ML119679">
    <property type="protein sequence ID" value="RPA81496.1"/>
    <property type="molecule type" value="Genomic_DNA"/>
</dbReference>
<dbReference type="AlphaFoldDB" id="A0A3N4I7N8"/>
<dbReference type="Proteomes" id="UP000275078">
    <property type="component" value="Unassembled WGS sequence"/>
</dbReference>
<name>A0A3N4I7N8_ASCIM</name>
<proteinExistence type="predicted"/>